<dbReference type="Proteomes" id="UP000023152">
    <property type="component" value="Unassembled WGS sequence"/>
</dbReference>
<accession>X6MWH8</accession>
<proteinExistence type="predicted"/>
<reference evidence="2 3" key="1">
    <citation type="journal article" date="2013" name="Curr. Biol.">
        <title>The Genome of the Foraminiferan Reticulomyxa filosa.</title>
        <authorList>
            <person name="Glockner G."/>
            <person name="Hulsmann N."/>
            <person name="Schleicher M."/>
            <person name="Noegel A.A."/>
            <person name="Eichinger L."/>
            <person name="Gallinger C."/>
            <person name="Pawlowski J."/>
            <person name="Sierra R."/>
            <person name="Euteneuer U."/>
            <person name="Pillet L."/>
            <person name="Moustafa A."/>
            <person name="Platzer M."/>
            <person name="Groth M."/>
            <person name="Szafranski K."/>
            <person name="Schliwa M."/>
        </authorList>
    </citation>
    <scope>NUCLEOTIDE SEQUENCE [LARGE SCALE GENOMIC DNA]</scope>
</reference>
<name>X6MWH8_RETFI</name>
<evidence type="ECO:0000313" key="2">
    <source>
        <dbReference type="EMBL" id="ETO18199.1"/>
    </source>
</evidence>
<dbReference type="EMBL" id="ASPP01015338">
    <property type="protein sequence ID" value="ETO18199.1"/>
    <property type="molecule type" value="Genomic_DNA"/>
</dbReference>
<protein>
    <submittedName>
        <fullName evidence="2">Uncharacterized protein</fullName>
    </submittedName>
</protein>
<evidence type="ECO:0000256" key="1">
    <source>
        <dbReference type="SAM" id="MobiDB-lite"/>
    </source>
</evidence>
<gene>
    <name evidence="2" type="ORF">RFI_19083</name>
</gene>
<evidence type="ECO:0000313" key="3">
    <source>
        <dbReference type="Proteomes" id="UP000023152"/>
    </source>
</evidence>
<dbReference type="AlphaFoldDB" id="X6MWH8"/>
<feature type="compositionally biased region" description="Basic and acidic residues" evidence="1">
    <location>
        <begin position="50"/>
        <end position="61"/>
    </location>
</feature>
<sequence>MIVTKLNTGSKMKICLLKHYSEPELEPGQAGELEPGQEPEQEPGQKKLTKHDLEPKSKRRRIIDGTDEKETKAIDKHIFGYMIIDFKRSHKYSCTNRGKILSRYDDGDKILRDWSASGKGRQVRTCCQALYDNNWEFVFRLEPSKNKMELYGKKDNAKLANVPKATSKLMAPLMKNHGVTVEQFRFDKDINETPSNWDPIKIRLAKAIVKIVALKEFDLPDEVKSLLKSKPEECV</sequence>
<organism evidence="2 3">
    <name type="scientific">Reticulomyxa filosa</name>
    <dbReference type="NCBI Taxonomy" id="46433"/>
    <lineage>
        <taxon>Eukaryota</taxon>
        <taxon>Sar</taxon>
        <taxon>Rhizaria</taxon>
        <taxon>Retaria</taxon>
        <taxon>Foraminifera</taxon>
        <taxon>Monothalamids</taxon>
        <taxon>Reticulomyxidae</taxon>
        <taxon>Reticulomyxa</taxon>
    </lineage>
</organism>
<comment type="caution">
    <text evidence="2">The sequence shown here is derived from an EMBL/GenBank/DDBJ whole genome shotgun (WGS) entry which is preliminary data.</text>
</comment>
<feature type="region of interest" description="Disordered" evidence="1">
    <location>
        <begin position="25"/>
        <end position="61"/>
    </location>
</feature>
<keyword evidence="3" id="KW-1185">Reference proteome</keyword>